<feature type="compositionally biased region" description="Polar residues" evidence="1">
    <location>
        <begin position="8"/>
        <end position="22"/>
    </location>
</feature>
<dbReference type="HOGENOM" id="CLU_471057_0_0_1"/>
<comment type="caution">
    <text evidence="3">The sequence shown here is derived from an EMBL/GenBank/DDBJ whole genome shotgun (WGS) entry which is preliminary data.</text>
</comment>
<feature type="compositionally biased region" description="Low complexity" evidence="1">
    <location>
        <begin position="337"/>
        <end position="352"/>
    </location>
</feature>
<evidence type="ECO:0000259" key="2">
    <source>
        <dbReference type="PROSITE" id="PS00036"/>
    </source>
</evidence>
<dbReference type="SMART" id="SM00338">
    <property type="entry name" value="BRLZ"/>
    <property type="match status" value="1"/>
</dbReference>
<feature type="region of interest" description="Disordered" evidence="1">
    <location>
        <begin position="456"/>
        <end position="477"/>
    </location>
</feature>
<protein>
    <recommendedName>
        <fullName evidence="2">BZIP domain-containing protein</fullName>
    </recommendedName>
</protein>
<dbReference type="CDD" id="cd12193">
    <property type="entry name" value="bZIP_GCN4"/>
    <property type="match status" value="1"/>
</dbReference>
<feature type="compositionally biased region" description="Polar residues" evidence="1">
    <location>
        <begin position="324"/>
        <end position="336"/>
    </location>
</feature>
<dbReference type="SUPFAM" id="SSF57959">
    <property type="entry name" value="Leucine zipper domain"/>
    <property type="match status" value="1"/>
</dbReference>
<feature type="region of interest" description="Disordered" evidence="1">
    <location>
        <begin position="323"/>
        <end position="431"/>
    </location>
</feature>
<organism evidence="3 4">
    <name type="scientific">Serendipita indica (strain DSM 11827)</name>
    <name type="common">Root endophyte fungus</name>
    <name type="synonym">Piriformospora indica</name>
    <dbReference type="NCBI Taxonomy" id="1109443"/>
    <lineage>
        <taxon>Eukaryota</taxon>
        <taxon>Fungi</taxon>
        <taxon>Dikarya</taxon>
        <taxon>Basidiomycota</taxon>
        <taxon>Agaricomycotina</taxon>
        <taxon>Agaricomycetes</taxon>
        <taxon>Sebacinales</taxon>
        <taxon>Serendipitaceae</taxon>
        <taxon>Serendipita</taxon>
    </lineage>
</organism>
<name>G4T4X4_SERID</name>
<proteinExistence type="predicted"/>
<dbReference type="STRING" id="1109443.G4T4X4"/>
<feature type="domain" description="BZIP" evidence="2">
    <location>
        <begin position="455"/>
        <end position="469"/>
    </location>
</feature>
<gene>
    <name evidence="3" type="ORF">PIIN_00083</name>
</gene>
<dbReference type="InParanoid" id="G4T4X4"/>
<feature type="region of interest" description="Disordered" evidence="1">
    <location>
        <begin position="1"/>
        <end position="57"/>
    </location>
</feature>
<reference evidence="3 4" key="1">
    <citation type="journal article" date="2011" name="PLoS Pathog.">
        <title>Endophytic Life Strategies Decoded by Genome and Transcriptome Analyses of the Mutualistic Root Symbiont Piriformospora indica.</title>
        <authorList>
            <person name="Zuccaro A."/>
            <person name="Lahrmann U."/>
            <person name="Guldener U."/>
            <person name="Langen G."/>
            <person name="Pfiffi S."/>
            <person name="Biedenkopf D."/>
            <person name="Wong P."/>
            <person name="Samans B."/>
            <person name="Grimm C."/>
            <person name="Basiewicz M."/>
            <person name="Murat C."/>
            <person name="Martin F."/>
            <person name="Kogel K.H."/>
        </authorList>
    </citation>
    <scope>NUCLEOTIDE SEQUENCE [LARGE SCALE GENOMIC DNA]</scope>
    <source>
        <strain evidence="3 4">DSM 11827</strain>
    </source>
</reference>
<feature type="compositionally biased region" description="Polar residues" evidence="1">
    <location>
        <begin position="417"/>
        <end position="426"/>
    </location>
</feature>
<evidence type="ECO:0000313" key="4">
    <source>
        <dbReference type="Proteomes" id="UP000007148"/>
    </source>
</evidence>
<dbReference type="InterPro" id="IPR046347">
    <property type="entry name" value="bZIP_sf"/>
</dbReference>
<dbReference type="InterPro" id="IPR004827">
    <property type="entry name" value="bZIP"/>
</dbReference>
<evidence type="ECO:0000256" key="1">
    <source>
        <dbReference type="SAM" id="MobiDB-lite"/>
    </source>
</evidence>
<dbReference type="GO" id="GO:0003700">
    <property type="term" value="F:DNA-binding transcription factor activity"/>
    <property type="evidence" value="ECO:0007669"/>
    <property type="project" value="InterPro"/>
</dbReference>
<dbReference type="Gene3D" id="3.30.160.60">
    <property type="entry name" value="Classic Zinc Finger"/>
    <property type="match status" value="1"/>
</dbReference>
<dbReference type="PROSITE" id="PS00036">
    <property type="entry name" value="BZIP_BASIC"/>
    <property type="match status" value="1"/>
</dbReference>
<dbReference type="Pfam" id="PF07716">
    <property type="entry name" value="bZIP_2"/>
    <property type="match status" value="1"/>
</dbReference>
<accession>G4T4X4</accession>
<keyword evidence="4" id="KW-1185">Reference proteome</keyword>
<dbReference type="OrthoDB" id="2257100at2759"/>
<sequence>MESPRAKISSQTHNNNTGTYSTGLDHVFLNAPSVAARPSADPSQPSSHRQVPRAPVQHDSFQDAITKLRNAPVAHNGGQSLARLSFPVLPPPPDTRGSSAAARPTFRLPPNPATYRRTSLPAHFGPPPMATTTSPSPLSANQPFIPLPATPEMNSINSLEELQELFGLASPSKAGDIDLPDFGVFGPNAADVATLLMNQPEVFSTPQLHQTPSLVEASPDLELIAPVYANRKGLQGTPSIGTNLTLTPTMASPHTNATGLYDLPGQFGYIESDGSSTGLNLGQNGFENLLQMVNTFQPPPSLPSTISPSETYLPTLTPGLYTPNQLLDTPSVGTTSPLLETPGHPTLPLTGTAQPSKKRASPIGQPKSVGTPTSLKGKRERTDDLELEGQAGKKRKHTGTRPGISSDQLLPPGAPPQTKTYLTESSTSRKDIPASYKVKPGEQPDAIILDKIVAKRTANRDSARRSRQRKQQAMESAQSEIAWLSERVAQLEEYIRSAGLEVPFAAQRSPMQEMDDLE</sequence>
<dbReference type="AlphaFoldDB" id="G4T4X4"/>
<evidence type="ECO:0000313" key="3">
    <source>
        <dbReference type="EMBL" id="CCA66397.1"/>
    </source>
</evidence>
<dbReference type="eggNOG" id="ENOG502SDG2">
    <property type="taxonomic scope" value="Eukaryota"/>
</dbReference>
<dbReference type="EMBL" id="CAFZ01000001">
    <property type="protein sequence ID" value="CCA66397.1"/>
    <property type="molecule type" value="Genomic_DNA"/>
</dbReference>
<dbReference type="Proteomes" id="UP000007148">
    <property type="component" value="Unassembled WGS sequence"/>
</dbReference>
<feature type="region of interest" description="Disordered" evidence="1">
    <location>
        <begin position="83"/>
        <end position="113"/>
    </location>
</feature>